<dbReference type="OrthoDB" id="219241at2"/>
<sequence>MTKKTIFLGKNKADFQSQEVKGEMIHFENETYYKIANSDEMRPFFMSLVSDSNHWMFISSNGGLTAGRKNSEYSLFPYYTDDKITEAADVTGSKSIFQVLKNGNIYLWEPFSQRQIGLYETKQNLYKNSFGNKVVFEEVNEDLGITFRYQWSSSDIFGFVKKSTLINNSSEKVQVTFLDGLQNILPSDVDTDLQNSRSNLVDAYKKSELQLPSGLGVYALSAIIVDKAEPSEALKANIVWSLGIENPTYLLSSLQLDNFRRGKDIHQEVDVKAEKGAFFISTDITLDSNETKEWRFVANVNQTIVDIQRIAKAIVNDKNLAKSIQEDIQLGTKKLIALTGAADGLQVTNDPLVNTRHFANTLFNLMRGGTFDDDYNIEKQDFIKYIAKANKKVIKKKEALLNDLPELFKLNTILEIAEKDEDQNFKRLCFEYLPLKFSRRHGDPSRPWNKFSINTKNEIDGSKILDYEGNWRDIFQNWETLAHSYPAFIESMIHKFLNATTFDGYNPYRVTKDGFDWEIIEENDPWSYIGYWGDHQIIYLLKFLEFIENHYPNQLEKRFSEDIFVYANVPYKVKDYQSILANSKDTIEFDHELDAKIHQKKEELGSDGALLRDENFFIYKVNLIEKLLATVLAKVSNFIPEGGIWMNTQRPEWNDANNALVGNGVSMVTLNYLNRFIKFFENLVEKSATEEVEISSELATFFNEVVVTFKQNKNILLGAVSDIDRKTVLDGLGEAGSVYRSTIYGNGFSSERSTITKTELLAFFSITKEYLEHTIKANKRSDNLYHAYNLMTIENDTEVSISYLPEMLEGQVAVLSASYLSSKEALNVLDGMKASALFREDQYSYILYPNKELARFDEKNVIASKAVANSQLLTKLVIDGNTQIINQDVSGKYHFNANFNNAKSLKEAFEELPEGYAALIETESKLVLHIFEEVFNHKAFTGRSGTFFGYEGLGSIYWHMVSKLLVAVQENCLIAVQNNESDVLIGKLFDHYYEIQAGIGVHKSPELYGAFPTDPYSHTPGGKGAQQPGMTGQVKEDVLSRIGELGVFVRAGKIIFNPKLLRATEFLKTPKTFKYTAISKEDKIIELAKGSLGFTYCQIPVVYKNTALQGVKIFYTDGSVKEIKDLILDESTSKLVFERTGIVTKIEVSVKK</sequence>
<dbReference type="AlphaFoldDB" id="A0A2S7L0Z4"/>
<keyword evidence="2" id="KW-1185">Reference proteome</keyword>
<gene>
    <name evidence="1" type="ORF">BST83_04435</name>
</gene>
<reference evidence="1 2" key="1">
    <citation type="submission" date="2016-11" db="EMBL/GenBank/DDBJ databases">
        <title>Trade-off between light-utilization and light-protection in marine flavobacteria.</title>
        <authorList>
            <person name="Kumagai Y."/>
        </authorList>
    </citation>
    <scope>NUCLEOTIDE SEQUENCE [LARGE SCALE GENOMIC DNA]</scope>
    <source>
        <strain evidence="1 2">ATCC 700397</strain>
    </source>
</reference>
<protein>
    <recommendedName>
        <fullName evidence="3">Cellobiose phosphorylase</fullName>
    </recommendedName>
</protein>
<evidence type="ECO:0008006" key="3">
    <source>
        <dbReference type="Google" id="ProtNLM"/>
    </source>
</evidence>
<name>A0A2S7L0Z4_9FLAO</name>
<dbReference type="EMBL" id="MQUA01000013">
    <property type="protein sequence ID" value="PQB08599.1"/>
    <property type="molecule type" value="Genomic_DNA"/>
</dbReference>
<accession>A0A2S7L0Z4</accession>
<evidence type="ECO:0000313" key="1">
    <source>
        <dbReference type="EMBL" id="PQB08599.1"/>
    </source>
</evidence>
<dbReference type="Proteomes" id="UP000239522">
    <property type="component" value="Unassembled WGS sequence"/>
</dbReference>
<dbReference type="RefSeq" id="WP_104810785.1">
    <property type="nucleotide sequence ID" value="NZ_MQUA01000013.1"/>
</dbReference>
<proteinExistence type="predicted"/>
<evidence type="ECO:0000313" key="2">
    <source>
        <dbReference type="Proteomes" id="UP000239522"/>
    </source>
</evidence>
<comment type="caution">
    <text evidence="1">The sequence shown here is derived from an EMBL/GenBank/DDBJ whole genome shotgun (WGS) entry which is preliminary data.</text>
</comment>
<organism evidence="1 2">
    <name type="scientific">Polaribacter filamentus</name>
    <dbReference type="NCBI Taxonomy" id="53483"/>
    <lineage>
        <taxon>Bacteria</taxon>
        <taxon>Pseudomonadati</taxon>
        <taxon>Bacteroidota</taxon>
        <taxon>Flavobacteriia</taxon>
        <taxon>Flavobacteriales</taxon>
        <taxon>Flavobacteriaceae</taxon>
    </lineage>
</organism>